<gene>
    <name evidence="2" type="ORF">UW61_C0012G0007</name>
</gene>
<dbReference type="GO" id="GO:0005829">
    <property type="term" value="C:cytosol"/>
    <property type="evidence" value="ECO:0007669"/>
    <property type="project" value="TreeGrafter"/>
</dbReference>
<proteinExistence type="predicted"/>
<comment type="caution">
    <text evidence="2">The sequence shown here is derived from an EMBL/GenBank/DDBJ whole genome shotgun (WGS) entry which is preliminary data.</text>
</comment>
<feature type="domain" description="Carbohydrate kinase PfkB" evidence="1">
    <location>
        <begin position="11"/>
        <end position="230"/>
    </location>
</feature>
<dbReference type="AlphaFoldDB" id="A0A0G1LF33"/>
<evidence type="ECO:0000313" key="3">
    <source>
        <dbReference type="Proteomes" id="UP000033901"/>
    </source>
</evidence>
<sequence length="256" mass="29050">MDIYIYGNVVGQALDAPVPEVEEGKVNTFFGGNGLVASHILELGGHLTFITVLGADEDSKHYNSFVHPRLKKIFLIDDTRRTTVKKRWYDGWKKLLQVNKVDNHNISASLEKKLSGYIGKEAKNVDVIVIMDPQHGLLTKGLINHLKKISKKFKKPLYVDVQISHKKSNHHLYRGVDYMLLNEKEARTVYPKFDIKKPEQTLATIMKKLNLKNVIVKLGSRGTLAVVNGRYIKTRAYTKIHGTIPPKKKDLIRAIS</sequence>
<dbReference type="PANTHER" id="PTHR46969">
    <property type="entry name" value="BIFUNCTIONAL PROTEIN HLDE"/>
    <property type="match status" value="1"/>
</dbReference>
<dbReference type="InterPro" id="IPR029056">
    <property type="entry name" value="Ribokinase-like"/>
</dbReference>
<protein>
    <submittedName>
        <fullName evidence="2">RfaE bifunctional protein</fullName>
    </submittedName>
</protein>
<dbReference type="SUPFAM" id="SSF53613">
    <property type="entry name" value="Ribokinase-like"/>
    <property type="match status" value="1"/>
</dbReference>
<dbReference type="GO" id="GO:0033785">
    <property type="term" value="F:heptose 7-phosphate kinase activity"/>
    <property type="evidence" value="ECO:0007669"/>
    <property type="project" value="TreeGrafter"/>
</dbReference>
<dbReference type="Pfam" id="PF00294">
    <property type="entry name" value="PfkB"/>
    <property type="match status" value="1"/>
</dbReference>
<dbReference type="EMBL" id="LCIZ01000012">
    <property type="protein sequence ID" value="KKT67287.1"/>
    <property type="molecule type" value="Genomic_DNA"/>
</dbReference>
<dbReference type="Gene3D" id="3.40.1190.20">
    <property type="match status" value="1"/>
</dbReference>
<accession>A0A0G1LF33</accession>
<name>A0A0G1LF33_9BACT</name>
<dbReference type="PANTHER" id="PTHR46969:SF1">
    <property type="entry name" value="BIFUNCTIONAL PROTEIN HLDE"/>
    <property type="match status" value="1"/>
</dbReference>
<evidence type="ECO:0000259" key="1">
    <source>
        <dbReference type="Pfam" id="PF00294"/>
    </source>
</evidence>
<dbReference type="GO" id="GO:0033786">
    <property type="term" value="F:heptose-1-phosphate adenylyltransferase activity"/>
    <property type="evidence" value="ECO:0007669"/>
    <property type="project" value="TreeGrafter"/>
</dbReference>
<dbReference type="Proteomes" id="UP000033901">
    <property type="component" value="Unassembled WGS sequence"/>
</dbReference>
<reference evidence="2 3" key="1">
    <citation type="journal article" date="2015" name="Nature">
        <title>rRNA introns, odd ribosomes, and small enigmatic genomes across a large radiation of phyla.</title>
        <authorList>
            <person name="Brown C.T."/>
            <person name="Hug L.A."/>
            <person name="Thomas B.C."/>
            <person name="Sharon I."/>
            <person name="Castelle C.J."/>
            <person name="Singh A."/>
            <person name="Wilkins M.J."/>
            <person name="Williams K.H."/>
            <person name="Banfield J.F."/>
        </authorList>
    </citation>
    <scope>NUCLEOTIDE SEQUENCE [LARGE SCALE GENOMIC DNA]</scope>
</reference>
<evidence type="ECO:0000313" key="2">
    <source>
        <dbReference type="EMBL" id="KKT67287.1"/>
    </source>
</evidence>
<dbReference type="InterPro" id="IPR011611">
    <property type="entry name" value="PfkB_dom"/>
</dbReference>
<organism evidence="2 3">
    <name type="scientific">Candidatus Curtissbacteria bacterium GW2011_GWC1_44_33</name>
    <dbReference type="NCBI Taxonomy" id="1618413"/>
    <lineage>
        <taxon>Bacteria</taxon>
        <taxon>Candidatus Curtissiibacteriota</taxon>
    </lineage>
</organism>